<gene>
    <name evidence="1" type="ordered locus">Selin_0162</name>
</gene>
<name>E6W5I8_DESIS</name>
<reference evidence="1 2" key="1">
    <citation type="submission" date="2010-12" db="EMBL/GenBank/DDBJ databases">
        <title>Complete sequence of Desulfurispirillum indicum S5.</title>
        <authorList>
            <consortium name="US DOE Joint Genome Institute"/>
            <person name="Lucas S."/>
            <person name="Copeland A."/>
            <person name="Lapidus A."/>
            <person name="Cheng J.-F."/>
            <person name="Goodwin L."/>
            <person name="Pitluck S."/>
            <person name="Chertkov O."/>
            <person name="Held B."/>
            <person name="Detter J.C."/>
            <person name="Han C."/>
            <person name="Tapia R."/>
            <person name="Land M."/>
            <person name="Hauser L."/>
            <person name="Kyrpides N."/>
            <person name="Ivanova N."/>
            <person name="Mikhailova N."/>
            <person name="Haggblom M."/>
            <person name="Rauschenbach I."/>
            <person name="Bini E."/>
            <person name="Woyke T."/>
        </authorList>
    </citation>
    <scope>NUCLEOTIDE SEQUENCE [LARGE SCALE GENOMIC DNA]</scope>
    <source>
        <strain evidence="2">ATCC BAA-1389 / DSM 22839 / S5</strain>
    </source>
</reference>
<dbReference type="PIRSF" id="PIRSF028744">
    <property type="entry name" value="Addict_mod_HI1419"/>
    <property type="match status" value="1"/>
</dbReference>
<dbReference type="PANTHER" id="PTHR41791:SF1">
    <property type="entry name" value="SSL7039 PROTEIN"/>
    <property type="match status" value="1"/>
</dbReference>
<dbReference type="STRING" id="653733.Selin_0162"/>
<dbReference type="PANTHER" id="PTHR41791">
    <property type="entry name" value="SSL7039 PROTEIN"/>
    <property type="match status" value="1"/>
</dbReference>
<proteinExistence type="predicted"/>
<dbReference type="NCBIfam" id="TIGR02683">
    <property type="entry name" value="upstrm_HI1419"/>
    <property type="match status" value="1"/>
</dbReference>
<keyword evidence="2" id="KW-1185">Reference proteome</keyword>
<evidence type="ECO:0000313" key="1">
    <source>
        <dbReference type="EMBL" id="ADU64919.1"/>
    </source>
</evidence>
<dbReference type="AlphaFoldDB" id="E6W5I8"/>
<dbReference type="KEGG" id="din:Selin_0162"/>
<dbReference type="OrthoDB" id="9800258at2"/>
<organism evidence="1 2">
    <name type="scientific">Desulfurispirillum indicum (strain ATCC BAA-1389 / DSM 22839 / S5)</name>
    <dbReference type="NCBI Taxonomy" id="653733"/>
    <lineage>
        <taxon>Bacteria</taxon>
        <taxon>Pseudomonadati</taxon>
        <taxon>Chrysiogenota</taxon>
        <taxon>Chrysiogenia</taxon>
        <taxon>Chrysiogenales</taxon>
        <taxon>Chrysiogenaceae</taxon>
        <taxon>Desulfurispirillum</taxon>
    </lineage>
</organism>
<dbReference type="HOGENOM" id="CLU_152445_0_1_0"/>
<dbReference type="EMBL" id="CP002432">
    <property type="protein sequence ID" value="ADU64919.1"/>
    <property type="molecule type" value="Genomic_DNA"/>
</dbReference>
<evidence type="ECO:0000313" key="2">
    <source>
        <dbReference type="Proteomes" id="UP000002572"/>
    </source>
</evidence>
<dbReference type="InterPro" id="IPR014056">
    <property type="entry name" value="TypeIITA-like_toxin_pred"/>
</dbReference>
<dbReference type="Proteomes" id="UP000002572">
    <property type="component" value="Chromosome"/>
</dbReference>
<accession>E6W5I8</accession>
<sequence length="108" mass="12270">MYTIKLLPEFESWLGSLRDRSTRIRLLRRLEKAQRGLLGDVKPLGDGVYEMREPFGPGWRMYYAMHGNVMIIMLAGGEKSSQPDDIALAKELFKQVSSLSKNETHAGN</sequence>
<dbReference type="RefSeq" id="WP_013504808.1">
    <property type="nucleotide sequence ID" value="NC_014836.1"/>
</dbReference>
<dbReference type="InParanoid" id="E6W5I8"/>
<dbReference type="eggNOG" id="COG3657">
    <property type="taxonomic scope" value="Bacteria"/>
</dbReference>
<protein>
    <submittedName>
        <fullName evidence="1">Addiction module killer protein</fullName>
    </submittedName>
</protein>